<dbReference type="RefSeq" id="WP_344971234.1">
    <property type="nucleotide sequence ID" value="NZ_BAABDD010000010.1"/>
</dbReference>
<dbReference type="SUPFAM" id="SSF56112">
    <property type="entry name" value="Protein kinase-like (PK-like)"/>
    <property type="match status" value="1"/>
</dbReference>
<organism evidence="2 3">
    <name type="scientific">Salinactinospora qingdaonensis</name>
    <dbReference type="NCBI Taxonomy" id="702744"/>
    <lineage>
        <taxon>Bacteria</taxon>
        <taxon>Bacillati</taxon>
        <taxon>Actinomycetota</taxon>
        <taxon>Actinomycetes</taxon>
        <taxon>Streptosporangiales</taxon>
        <taxon>Nocardiopsidaceae</taxon>
        <taxon>Salinactinospora</taxon>
    </lineage>
</organism>
<evidence type="ECO:0000259" key="1">
    <source>
        <dbReference type="Pfam" id="PF01636"/>
    </source>
</evidence>
<dbReference type="InterPro" id="IPR002575">
    <property type="entry name" value="Aminoglycoside_PTrfase"/>
</dbReference>
<dbReference type="Pfam" id="PF01636">
    <property type="entry name" value="APH"/>
    <property type="match status" value="1"/>
</dbReference>
<proteinExistence type="predicted"/>
<name>A0ABP7FNY7_9ACTN</name>
<evidence type="ECO:0000313" key="3">
    <source>
        <dbReference type="Proteomes" id="UP001500908"/>
    </source>
</evidence>
<gene>
    <name evidence="2" type="ORF">GCM10022402_25330</name>
</gene>
<reference evidence="3" key="1">
    <citation type="journal article" date="2019" name="Int. J. Syst. Evol. Microbiol.">
        <title>The Global Catalogue of Microorganisms (GCM) 10K type strain sequencing project: providing services to taxonomists for standard genome sequencing and annotation.</title>
        <authorList>
            <consortium name="The Broad Institute Genomics Platform"/>
            <consortium name="The Broad Institute Genome Sequencing Center for Infectious Disease"/>
            <person name="Wu L."/>
            <person name="Ma J."/>
        </authorList>
    </citation>
    <scope>NUCLEOTIDE SEQUENCE [LARGE SCALE GENOMIC DNA]</scope>
    <source>
        <strain evidence="3">JCM 17137</strain>
    </source>
</reference>
<comment type="caution">
    <text evidence="2">The sequence shown here is derived from an EMBL/GenBank/DDBJ whole genome shotgun (WGS) entry which is preliminary data.</text>
</comment>
<sequence length="317" mass="35437">MSAPTETAEVSACLRQYGRRLCGAVRRLPGGHVGQVNVVPTENGPLVAKRFGSRFTPERIELAAQAHHHAARAGLAPPLCLTRSGRRIAHVEDATYLVTEYIYHAQQAGLTCLGSALAALHRCLDHFIPDQDCADFLQLPTPPTADLKRLRQQICDTTIRDAIDWRIHILETYGLDAQAMATLSCGWVHGDARLENLVAADPNRPLFVDFDQVSRFPRPYEIVRAFVTSIPPGMSAPDSAFRTYLDAYHRIRSIEATDRAVMIDLFITVQAAESRTFTTTQDEVRGMSAFARARHHQLTWVIDHRARLRRIAEEARP</sequence>
<dbReference type="Proteomes" id="UP001500908">
    <property type="component" value="Unassembled WGS sequence"/>
</dbReference>
<protein>
    <recommendedName>
        <fullName evidence="1">Aminoglycoside phosphotransferase domain-containing protein</fullName>
    </recommendedName>
</protein>
<feature type="domain" description="Aminoglycoside phosphotransferase" evidence="1">
    <location>
        <begin position="26"/>
        <end position="252"/>
    </location>
</feature>
<accession>A0ABP7FNY7</accession>
<evidence type="ECO:0000313" key="2">
    <source>
        <dbReference type="EMBL" id="GAA3744628.1"/>
    </source>
</evidence>
<dbReference type="EMBL" id="BAABDD010000010">
    <property type="protein sequence ID" value="GAA3744628.1"/>
    <property type="molecule type" value="Genomic_DNA"/>
</dbReference>
<dbReference type="Gene3D" id="3.90.1200.10">
    <property type="match status" value="1"/>
</dbReference>
<keyword evidence="3" id="KW-1185">Reference proteome</keyword>
<dbReference type="InterPro" id="IPR011009">
    <property type="entry name" value="Kinase-like_dom_sf"/>
</dbReference>